<evidence type="ECO:0000256" key="2">
    <source>
        <dbReference type="PIRSR" id="PIRSR605511-1"/>
    </source>
</evidence>
<dbReference type="PRINTS" id="PR01790">
    <property type="entry name" value="SMP30FAMILY"/>
</dbReference>
<dbReference type="PANTHER" id="PTHR10907:SF47">
    <property type="entry name" value="REGUCALCIN"/>
    <property type="match status" value="1"/>
</dbReference>
<dbReference type="AlphaFoldDB" id="A0A369VXW9"/>
<dbReference type="Proteomes" id="UP000253918">
    <property type="component" value="Unassembled WGS sequence"/>
</dbReference>
<keyword evidence="6" id="KW-1185">Reference proteome</keyword>
<evidence type="ECO:0000313" key="6">
    <source>
        <dbReference type="Proteomes" id="UP000253918"/>
    </source>
</evidence>
<dbReference type="Gene3D" id="2.120.10.30">
    <property type="entry name" value="TolB, C-terminal domain"/>
    <property type="match status" value="1"/>
</dbReference>
<comment type="cofactor">
    <cofactor evidence="3">
        <name>Zn(2+)</name>
        <dbReference type="ChEBI" id="CHEBI:29105"/>
    </cofactor>
    <text evidence="3">Binds 1 divalent metal cation per subunit.</text>
</comment>
<feature type="domain" description="SMP-30/Gluconolactonase/LRE-like region" evidence="4">
    <location>
        <begin position="22"/>
        <end position="261"/>
    </location>
</feature>
<keyword evidence="3" id="KW-0479">Metal-binding</keyword>
<accession>A0A369VXW9</accession>
<comment type="caution">
    <text evidence="5">The sequence shown here is derived from an EMBL/GenBank/DDBJ whole genome shotgun (WGS) entry which is preliminary data.</text>
</comment>
<dbReference type="EMBL" id="QQNB01000001">
    <property type="protein sequence ID" value="RDE07234.1"/>
    <property type="molecule type" value="Genomic_DNA"/>
</dbReference>
<proteinExistence type="inferred from homology"/>
<protein>
    <submittedName>
        <fullName evidence="5">SMP-30/gluconolactonase/LRE family protein</fullName>
    </submittedName>
</protein>
<dbReference type="InterPro" id="IPR005511">
    <property type="entry name" value="SMP-30"/>
</dbReference>
<dbReference type="GO" id="GO:0005509">
    <property type="term" value="F:calcium ion binding"/>
    <property type="evidence" value="ECO:0007669"/>
    <property type="project" value="TreeGrafter"/>
</dbReference>
<feature type="binding site" evidence="3">
    <location>
        <position position="24"/>
    </location>
    <ligand>
        <name>a divalent metal cation</name>
        <dbReference type="ChEBI" id="CHEBI:60240"/>
    </ligand>
</feature>
<name>A0A369VXW9_9SPHN</name>
<evidence type="ECO:0000259" key="4">
    <source>
        <dbReference type="Pfam" id="PF08450"/>
    </source>
</evidence>
<dbReference type="PANTHER" id="PTHR10907">
    <property type="entry name" value="REGUCALCIN"/>
    <property type="match status" value="1"/>
</dbReference>
<dbReference type="InterPro" id="IPR011042">
    <property type="entry name" value="6-blade_b-propeller_TolB-like"/>
</dbReference>
<keyword evidence="3" id="KW-0862">Zinc</keyword>
<reference evidence="5 6" key="1">
    <citation type="submission" date="2018-07" db="EMBL/GenBank/DDBJ databases">
        <title>a novel species of Sphingomonas isolated from the rhizosphere soil of Araceae plant.</title>
        <authorList>
            <person name="Zhiyong W."/>
            <person name="Qinglan Z."/>
            <person name="Zhiwei F."/>
            <person name="Ding X."/>
            <person name="Gejiao W."/>
            <person name="Shixue Z."/>
        </authorList>
    </citation>
    <scope>NUCLEOTIDE SEQUENCE [LARGE SCALE GENOMIC DNA]</scope>
    <source>
        <strain evidence="5 6">WZY 27</strain>
    </source>
</reference>
<dbReference type="InterPro" id="IPR013658">
    <property type="entry name" value="SGL"/>
</dbReference>
<feature type="binding site" evidence="3">
    <location>
        <position position="109"/>
    </location>
    <ligand>
        <name>substrate</name>
    </ligand>
</feature>
<feature type="binding site" evidence="3">
    <location>
        <position position="203"/>
    </location>
    <ligand>
        <name>a divalent metal cation</name>
        <dbReference type="ChEBI" id="CHEBI:60240"/>
    </ligand>
</feature>
<feature type="binding site" evidence="3">
    <location>
        <position position="155"/>
    </location>
    <ligand>
        <name>a divalent metal cation</name>
        <dbReference type="ChEBI" id="CHEBI:60240"/>
    </ligand>
</feature>
<organism evidence="5 6">
    <name type="scientific">Sphingomonas aracearum</name>
    <dbReference type="NCBI Taxonomy" id="2283317"/>
    <lineage>
        <taxon>Bacteria</taxon>
        <taxon>Pseudomonadati</taxon>
        <taxon>Pseudomonadota</taxon>
        <taxon>Alphaproteobacteria</taxon>
        <taxon>Sphingomonadales</taxon>
        <taxon>Sphingomonadaceae</taxon>
        <taxon>Sphingomonas</taxon>
    </lineage>
</organism>
<dbReference type="OrthoDB" id="2633250at2"/>
<feature type="binding site" evidence="3">
    <location>
        <position position="107"/>
    </location>
    <ligand>
        <name>substrate</name>
    </ligand>
</feature>
<dbReference type="SUPFAM" id="SSF63829">
    <property type="entry name" value="Calcium-dependent phosphotriesterase"/>
    <property type="match status" value="1"/>
</dbReference>
<evidence type="ECO:0000256" key="1">
    <source>
        <dbReference type="ARBA" id="ARBA00008853"/>
    </source>
</evidence>
<evidence type="ECO:0000256" key="3">
    <source>
        <dbReference type="PIRSR" id="PIRSR605511-2"/>
    </source>
</evidence>
<dbReference type="GO" id="GO:0004341">
    <property type="term" value="F:gluconolactonase activity"/>
    <property type="evidence" value="ECO:0007669"/>
    <property type="project" value="TreeGrafter"/>
</dbReference>
<dbReference type="GO" id="GO:0019853">
    <property type="term" value="P:L-ascorbic acid biosynthetic process"/>
    <property type="evidence" value="ECO:0007669"/>
    <property type="project" value="TreeGrafter"/>
</dbReference>
<comment type="similarity">
    <text evidence="1">Belongs to the SMP-30/CGR1 family.</text>
</comment>
<gene>
    <name evidence="5" type="ORF">DVW87_06280</name>
</gene>
<feature type="active site" description="Proton donor/acceptor" evidence="2">
    <location>
        <position position="203"/>
    </location>
</feature>
<evidence type="ECO:0000313" key="5">
    <source>
        <dbReference type="EMBL" id="RDE07234.1"/>
    </source>
</evidence>
<sequence>MPQGWERVMTDVRTVWSGKALLGEGPCWDAGRGVLWFVDIKNRRVHRLDPASGEARSWDAPAQVGWVLPAQDGGLVAGLQTGLARFDPETGAFTPLADPEPHLPGNRLNDATVAPDGSIWFGTMHDSEEAESGRVYRFDGRDIADSGIAPVTITNGPALSPDGTILYHVDTIAGVIHAVPVEGGQAGEPRAFARIAPQDGNPDGVSTDSAGNVWVGLWGGGCARLYAPDGSLLREVKLPAANITKVALGGADFRTAYATSASIGLPEGEDAGEAGNVFTFQVEVPGRPLPLAKLA</sequence>
<dbReference type="Pfam" id="PF08450">
    <property type="entry name" value="SGL"/>
    <property type="match status" value="1"/>
</dbReference>